<dbReference type="InterPro" id="IPR018393">
    <property type="entry name" value="NADHpl_OxRdtase_5_subgr"/>
</dbReference>
<protein>
    <submittedName>
        <fullName evidence="9">NADH-quinone oxidoreductase subunit L</fullName>
    </submittedName>
</protein>
<feature type="transmembrane region" description="Helical" evidence="6">
    <location>
        <begin position="28"/>
        <end position="45"/>
    </location>
</feature>
<feature type="transmembrane region" description="Helical" evidence="6">
    <location>
        <begin position="109"/>
        <end position="129"/>
    </location>
</feature>
<name>A0A7J5UM27_9MICO</name>
<dbReference type="GO" id="GO:0012505">
    <property type="term" value="C:endomembrane system"/>
    <property type="evidence" value="ECO:0007669"/>
    <property type="project" value="UniProtKB-SubCell"/>
</dbReference>
<sequence>MTGAGVTATLFSVSVADGAAAGGAISLAWLLVALPLLSAGVLLVLGRRADRWGHWLGVAASAGALVVGVAVAVQLLSRPAAERIVDVTLFSWIPAGALDVPAGMRIDPLSVTFVLLVTFVGTLIHIYSVAYMEHDTDRRRFFAYLNLFVAAMLLLVLADSYALLFVGWEGVGLASYLLIGFWNYRTDYAVAAKKAFVMNRVGDVGLLLAMAIMFAAFGTVNFAGVFGAAAGASEGVLTAIGLMLLLAACGKSAQFPLQAWLGDAMAGPTPVSALIHAATMVTAGVYLLVRSGPILNGAPNALLVIAVVGAITLLFGAIVGCAKDDMKKVLAASTMSQIGYMMLGAGLGPIGYAFAIFHLVTHGFFKAGLFLGAGSVMHAMDDRVDMRGFGALAPYLKITWITMGLGWLAILGIPPFSGFWSKDLIIETAFIGEGWRPWVFGLVAVLGAGITAFYMSRLFFMVFHGKARWKDPAAEPVHPHEAPALMTVPMIILAVGSAGLGAVLAFGDSFVTWLEPVTGHAEHGEPVLPVAAIIALTLLVVLVGAFLAWRAYGAREVPVEAPRGSALTRAARQDLYQDAFNEGVFMRPSQYLTRSLVYTDSSVVDGGVMGIARATAGLGGLLRRVQNGYVRSYAALMLAGVVLALVVVLASRLQA</sequence>
<feature type="transmembrane region" description="Helical" evidence="6">
    <location>
        <begin position="271"/>
        <end position="289"/>
    </location>
</feature>
<dbReference type="EMBL" id="WHJE01000074">
    <property type="protein sequence ID" value="KAE8763406.1"/>
    <property type="molecule type" value="Genomic_DNA"/>
</dbReference>
<feature type="transmembrane region" description="Helical" evidence="6">
    <location>
        <begin position="164"/>
        <end position="184"/>
    </location>
</feature>
<dbReference type="GO" id="GO:0003954">
    <property type="term" value="F:NADH dehydrogenase activity"/>
    <property type="evidence" value="ECO:0007669"/>
    <property type="project" value="TreeGrafter"/>
</dbReference>
<feature type="domain" description="NADH-Ubiquinone oxidoreductase (complex I) chain 5 N-terminal" evidence="8">
    <location>
        <begin position="92"/>
        <end position="142"/>
    </location>
</feature>
<accession>A0A7J5UM27</accession>
<evidence type="ECO:0000256" key="4">
    <source>
        <dbReference type="ARBA" id="ARBA00023136"/>
    </source>
</evidence>
<feature type="transmembrane region" description="Helical" evidence="6">
    <location>
        <begin position="484"/>
        <end position="507"/>
    </location>
</feature>
<dbReference type="InterPro" id="IPR003945">
    <property type="entry name" value="NU5C-like"/>
</dbReference>
<dbReference type="OrthoDB" id="9811798at2"/>
<evidence type="ECO:0000313" key="10">
    <source>
        <dbReference type="Proteomes" id="UP000451860"/>
    </source>
</evidence>
<dbReference type="NCBIfam" id="NF005141">
    <property type="entry name" value="PRK06590.1"/>
    <property type="match status" value="1"/>
</dbReference>
<reference evidence="9 10" key="1">
    <citation type="submission" date="2019-10" db="EMBL/GenBank/DDBJ databases">
        <title>Georgenia wutianyii sp. nov. and Georgenia yuyongxinii sp. nov. isolated from plateau pika (Ochotona curzoniae) in the Qinghai-Tibet plateau of China.</title>
        <authorList>
            <person name="Tian Z."/>
        </authorList>
    </citation>
    <scope>NUCLEOTIDE SEQUENCE [LARGE SCALE GENOMIC DNA]</scope>
    <source>
        <strain evidence="9 10">DSM 21501</strain>
    </source>
</reference>
<dbReference type="GO" id="GO:0016020">
    <property type="term" value="C:membrane"/>
    <property type="evidence" value="ECO:0007669"/>
    <property type="project" value="UniProtKB-SubCell"/>
</dbReference>
<dbReference type="InterPro" id="IPR001750">
    <property type="entry name" value="ND/Mrp_TM"/>
</dbReference>
<dbReference type="Pfam" id="PF00662">
    <property type="entry name" value="Proton_antipo_N"/>
    <property type="match status" value="1"/>
</dbReference>
<dbReference type="PANTHER" id="PTHR42829">
    <property type="entry name" value="NADH-UBIQUINONE OXIDOREDUCTASE CHAIN 5"/>
    <property type="match status" value="1"/>
</dbReference>
<gene>
    <name evidence="9" type="primary">nuoL</name>
    <name evidence="9" type="ORF">GB883_14265</name>
</gene>
<comment type="caution">
    <text evidence="9">The sequence shown here is derived from an EMBL/GenBank/DDBJ whole genome shotgun (WGS) entry which is preliminary data.</text>
</comment>
<feature type="transmembrane region" description="Helical" evidence="6">
    <location>
        <begin position="329"/>
        <end position="350"/>
    </location>
</feature>
<feature type="transmembrane region" description="Helical" evidence="6">
    <location>
        <begin position="52"/>
        <end position="76"/>
    </location>
</feature>
<dbReference type="InterPro" id="IPR001516">
    <property type="entry name" value="Proton_antipo_N"/>
</dbReference>
<organism evidence="9 10">
    <name type="scientific">Georgenia thermotolerans</name>
    <dbReference type="NCBI Taxonomy" id="527326"/>
    <lineage>
        <taxon>Bacteria</taxon>
        <taxon>Bacillati</taxon>
        <taxon>Actinomycetota</taxon>
        <taxon>Actinomycetes</taxon>
        <taxon>Micrococcales</taxon>
        <taxon>Bogoriellaceae</taxon>
        <taxon>Georgenia</taxon>
    </lineage>
</organism>
<feature type="transmembrane region" description="Helical" evidence="6">
    <location>
        <begin position="438"/>
        <end position="463"/>
    </location>
</feature>
<evidence type="ECO:0000313" key="9">
    <source>
        <dbReference type="EMBL" id="KAE8763406.1"/>
    </source>
</evidence>
<keyword evidence="2 5" id="KW-0812">Transmembrane</keyword>
<feature type="transmembrane region" description="Helical" evidence="6">
    <location>
        <begin position="398"/>
        <end position="418"/>
    </location>
</feature>
<evidence type="ECO:0000256" key="5">
    <source>
        <dbReference type="RuleBase" id="RU000320"/>
    </source>
</evidence>
<evidence type="ECO:0000256" key="3">
    <source>
        <dbReference type="ARBA" id="ARBA00022989"/>
    </source>
</evidence>
<feature type="transmembrane region" description="Helical" evidence="6">
    <location>
        <begin position="633"/>
        <end position="653"/>
    </location>
</feature>
<dbReference type="GO" id="GO:0015990">
    <property type="term" value="P:electron transport coupled proton transport"/>
    <property type="evidence" value="ECO:0007669"/>
    <property type="project" value="TreeGrafter"/>
</dbReference>
<feature type="transmembrane region" description="Helical" evidence="6">
    <location>
        <begin position="301"/>
        <end position="322"/>
    </location>
</feature>
<dbReference type="Gene3D" id="1.20.5.2700">
    <property type="match status" value="1"/>
</dbReference>
<dbReference type="Proteomes" id="UP000451860">
    <property type="component" value="Unassembled WGS sequence"/>
</dbReference>
<evidence type="ECO:0000256" key="1">
    <source>
        <dbReference type="ARBA" id="ARBA00004127"/>
    </source>
</evidence>
<dbReference type="GO" id="GO:0042773">
    <property type="term" value="P:ATP synthesis coupled electron transport"/>
    <property type="evidence" value="ECO:0007669"/>
    <property type="project" value="InterPro"/>
</dbReference>
<feature type="transmembrane region" description="Helical" evidence="6">
    <location>
        <begin position="141"/>
        <end position="158"/>
    </location>
</feature>
<dbReference type="GO" id="GO:0008137">
    <property type="term" value="F:NADH dehydrogenase (ubiquinone) activity"/>
    <property type="evidence" value="ECO:0007669"/>
    <property type="project" value="InterPro"/>
</dbReference>
<dbReference type="NCBIfam" id="TIGR01974">
    <property type="entry name" value="NDH_I_L"/>
    <property type="match status" value="1"/>
</dbReference>
<keyword evidence="4 6" id="KW-0472">Membrane</keyword>
<keyword evidence="3 6" id="KW-1133">Transmembrane helix</keyword>
<dbReference type="PANTHER" id="PTHR42829:SF2">
    <property type="entry name" value="NADH-UBIQUINONE OXIDOREDUCTASE CHAIN 5"/>
    <property type="match status" value="1"/>
</dbReference>
<evidence type="ECO:0000256" key="6">
    <source>
        <dbReference type="SAM" id="Phobius"/>
    </source>
</evidence>
<dbReference type="PRINTS" id="PR01435">
    <property type="entry name" value="NPOXDRDTASE5"/>
</dbReference>
<dbReference type="AlphaFoldDB" id="A0A7J5UM27"/>
<dbReference type="PRINTS" id="PR01434">
    <property type="entry name" value="NADHDHGNASE5"/>
</dbReference>
<comment type="subcellular location">
    <subcellularLocation>
        <location evidence="1">Endomembrane system</location>
        <topology evidence="1">Multi-pass membrane protein</topology>
    </subcellularLocation>
    <subcellularLocation>
        <location evidence="5">Membrane</location>
        <topology evidence="5">Multi-pass membrane protein</topology>
    </subcellularLocation>
</comment>
<proteinExistence type="predicted"/>
<feature type="transmembrane region" description="Helical" evidence="6">
    <location>
        <begin position="204"/>
        <end position="226"/>
    </location>
</feature>
<evidence type="ECO:0000259" key="8">
    <source>
        <dbReference type="Pfam" id="PF00662"/>
    </source>
</evidence>
<evidence type="ECO:0000259" key="7">
    <source>
        <dbReference type="Pfam" id="PF00361"/>
    </source>
</evidence>
<feature type="transmembrane region" description="Helical" evidence="6">
    <location>
        <begin position="527"/>
        <end position="549"/>
    </location>
</feature>
<dbReference type="Pfam" id="PF00361">
    <property type="entry name" value="Proton_antipo_M"/>
    <property type="match status" value="1"/>
</dbReference>
<keyword evidence="10" id="KW-1185">Reference proteome</keyword>
<evidence type="ECO:0000256" key="2">
    <source>
        <dbReference type="ARBA" id="ARBA00022692"/>
    </source>
</evidence>
<feature type="domain" description="NADH:quinone oxidoreductase/Mrp antiporter transmembrane" evidence="7">
    <location>
        <begin position="158"/>
        <end position="444"/>
    </location>
</feature>